<organism evidence="12 13">
    <name type="scientific">Henriciella mobilis</name>
    <dbReference type="NCBI Taxonomy" id="2305467"/>
    <lineage>
        <taxon>Bacteria</taxon>
        <taxon>Pseudomonadati</taxon>
        <taxon>Pseudomonadota</taxon>
        <taxon>Alphaproteobacteria</taxon>
        <taxon>Hyphomonadales</taxon>
        <taxon>Hyphomonadaceae</taxon>
        <taxon>Henriciella</taxon>
    </lineage>
</organism>
<dbReference type="PANTHER" id="PTHR11579:SF0">
    <property type="entry name" value="PROTEIN-L-ISOASPARTATE(D-ASPARTATE) O-METHYLTRANSFERASE"/>
    <property type="match status" value="1"/>
</dbReference>
<evidence type="ECO:0000256" key="3">
    <source>
        <dbReference type="ARBA" id="ARBA00011890"/>
    </source>
</evidence>
<reference evidence="12 13" key="1">
    <citation type="submission" date="2018-08" db="EMBL/GenBank/DDBJ databases">
        <title>Henriciella mobilis sp. nov., isolated from seawater.</title>
        <authorList>
            <person name="Cheng H."/>
            <person name="Wu Y.-H."/>
            <person name="Xu X.-W."/>
            <person name="Guo L.-L."/>
        </authorList>
    </citation>
    <scope>NUCLEOTIDE SEQUENCE [LARGE SCALE GENOMIC DNA]</scope>
    <source>
        <strain evidence="12 13">JN25</strain>
    </source>
</reference>
<evidence type="ECO:0000256" key="9">
    <source>
        <dbReference type="ARBA" id="ARBA00030757"/>
    </source>
</evidence>
<dbReference type="GO" id="GO:0005737">
    <property type="term" value="C:cytoplasm"/>
    <property type="evidence" value="ECO:0007669"/>
    <property type="project" value="UniProtKB-SubCell"/>
</dbReference>
<dbReference type="CDD" id="cd02440">
    <property type="entry name" value="AdoMet_MTases"/>
    <property type="match status" value="1"/>
</dbReference>
<dbReference type="AlphaFoldDB" id="A0A399R8T5"/>
<keyword evidence="13" id="KW-1185">Reference proteome</keyword>
<evidence type="ECO:0000256" key="2">
    <source>
        <dbReference type="ARBA" id="ARBA00005369"/>
    </source>
</evidence>
<dbReference type="GO" id="GO:0032259">
    <property type="term" value="P:methylation"/>
    <property type="evidence" value="ECO:0007669"/>
    <property type="project" value="UniProtKB-KW"/>
</dbReference>
<evidence type="ECO:0000256" key="5">
    <source>
        <dbReference type="ARBA" id="ARBA00022490"/>
    </source>
</evidence>
<dbReference type="OrthoDB" id="9810066at2"/>
<proteinExistence type="inferred from homology"/>
<keyword evidence="7 12" id="KW-0808">Transferase</keyword>
<sequence length="217" mass="23548">MADLIADPFRAARLVLLLRRQGIRDDAVLSAMETIDRSVFVEPALAELAYEDTALPIPCGQMIPKPVVVAQLLGALQATPGKEDRILLIGAGSGYMLSLLAQIGRHVWALDRYQKLVTDARARMLELKVDNVTLKHADGLNGWPEHKPYDRILLTGAVSGIPDALLSQLSRSGALVTPFNQTGKDQVIRRVTATGEETDFPILEPLPLLRAGKSAAL</sequence>
<comment type="caution">
    <text evidence="12">The sequence shown here is derived from an EMBL/GenBank/DDBJ whole genome shotgun (WGS) entry which is preliminary data.</text>
</comment>
<dbReference type="GO" id="GO:0004719">
    <property type="term" value="F:protein-L-isoaspartate (D-aspartate) O-methyltransferase activity"/>
    <property type="evidence" value="ECO:0007669"/>
    <property type="project" value="UniProtKB-EC"/>
</dbReference>
<keyword evidence="6 12" id="KW-0489">Methyltransferase</keyword>
<evidence type="ECO:0000313" key="13">
    <source>
        <dbReference type="Proteomes" id="UP000266385"/>
    </source>
</evidence>
<dbReference type="SUPFAM" id="SSF53335">
    <property type="entry name" value="S-adenosyl-L-methionine-dependent methyltransferases"/>
    <property type="match status" value="1"/>
</dbReference>
<dbReference type="Proteomes" id="UP000266385">
    <property type="component" value="Unassembled WGS sequence"/>
</dbReference>
<evidence type="ECO:0000256" key="10">
    <source>
        <dbReference type="ARBA" id="ARBA00031323"/>
    </source>
</evidence>
<keyword evidence="5" id="KW-0963">Cytoplasm</keyword>
<comment type="similarity">
    <text evidence="2">Belongs to the methyltransferase superfamily. L-isoaspartyl/D-aspartyl protein methyltransferase family.</text>
</comment>
<dbReference type="NCBIfam" id="NF001453">
    <property type="entry name" value="PRK00312.1"/>
    <property type="match status" value="1"/>
</dbReference>
<gene>
    <name evidence="12" type="ORF">D1223_11170</name>
</gene>
<dbReference type="RefSeq" id="WP_119376512.1">
    <property type="nucleotide sequence ID" value="NZ_QWFX01000013.1"/>
</dbReference>
<evidence type="ECO:0000256" key="1">
    <source>
        <dbReference type="ARBA" id="ARBA00004496"/>
    </source>
</evidence>
<dbReference type="PANTHER" id="PTHR11579">
    <property type="entry name" value="PROTEIN-L-ISOASPARTATE O-METHYLTRANSFERASE"/>
    <property type="match status" value="1"/>
</dbReference>
<dbReference type="InterPro" id="IPR029063">
    <property type="entry name" value="SAM-dependent_MTases_sf"/>
</dbReference>
<protein>
    <recommendedName>
        <fullName evidence="4">Protein-L-isoaspartate O-methyltransferase</fullName>
        <ecNumber evidence="3">2.1.1.77</ecNumber>
    </recommendedName>
    <alternativeName>
        <fullName evidence="11">L-isoaspartyl protein carboxyl methyltransferase</fullName>
    </alternativeName>
    <alternativeName>
        <fullName evidence="9">Protein L-isoaspartyl methyltransferase</fullName>
    </alternativeName>
    <alternativeName>
        <fullName evidence="10">Protein-beta-aspartate methyltransferase</fullName>
    </alternativeName>
</protein>
<comment type="subcellular location">
    <subcellularLocation>
        <location evidence="1">Cytoplasm</location>
    </subcellularLocation>
</comment>
<evidence type="ECO:0000256" key="4">
    <source>
        <dbReference type="ARBA" id="ARBA00013346"/>
    </source>
</evidence>
<name>A0A399R8T5_9PROT</name>
<evidence type="ECO:0000256" key="7">
    <source>
        <dbReference type="ARBA" id="ARBA00022679"/>
    </source>
</evidence>
<dbReference type="Pfam" id="PF01135">
    <property type="entry name" value="PCMT"/>
    <property type="match status" value="1"/>
</dbReference>
<dbReference type="EC" id="2.1.1.77" evidence="3"/>
<evidence type="ECO:0000256" key="6">
    <source>
        <dbReference type="ARBA" id="ARBA00022603"/>
    </source>
</evidence>
<dbReference type="EMBL" id="QWFX01000013">
    <property type="protein sequence ID" value="RIJ27976.1"/>
    <property type="molecule type" value="Genomic_DNA"/>
</dbReference>
<evidence type="ECO:0000313" key="12">
    <source>
        <dbReference type="EMBL" id="RIJ27976.1"/>
    </source>
</evidence>
<evidence type="ECO:0000256" key="11">
    <source>
        <dbReference type="ARBA" id="ARBA00031350"/>
    </source>
</evidence>
<keyword evidence="8" id="KW-0949">S-adenosyl-L-methionine</keyword>
<accession>A0A399R8T5</accession>
<dbReference type="InterPro" id="IPR000682">
    <property type="entry name" value="PCMT"/>
</dbReference>
<dbReference type="Gene3D" id="3.40.50.150">
    <property type="entry name" value="Vaccinia Virus protein VP39"/>
    <property type="match status" value="1"/>
</dbReference>
<evidence type="ECO:0000256" key="8">
    <source>
        <dbReference type="ARBA" id="ARBA00022691"/>
    </source>
</evidence>